<dbReference type="PANTHER" id="PTHR40465">
    <property type="entry name" value="CHROMOSOME 1, WHOLE GENOME SHOTGUN SEQUENCE"/>
    <property type="match status" value="1"/>
</dbReference>
<feature type="transmembrane region" description="Helical" evidence="1">
    <location>
        <begin position="157"/>
        <end position="179"/>
    </location>
</feature>
<name>A0AAD6VVS0_9AGAR</name>
<proteinExistence type="predicted"/>
<comment type="caution">
    <text evidence="3">The sequence shown here is derived from an EMBL/GenBank/DDBJ whole genome shotgun (WGS) entry which is preliminary data.</text>
</comment>
<feature type="transmembrane region" description="Helical" evidence="1">
    <location>
        <begin position="200"/>
        <end position="222"/>
    </location>
</feature>
<protein>
    <recommendedName>
        <fullName evidence="2">DUF6534 domain-containing protein</fullName>
    </recommendedName>
</protein>
<evidence type="ECO:0000256" key="1">
    <source>
        <dbReference type="SAM" id="Phobius"/>
    </source>
</evidence>
<dbReference type="PANTHER" id="PTHR40465:SF1">
    <property type="entry name" value="DUF6534 DOMAIN-CONTAINING PROTEIN"/>
    <property type="match status" value="1"/>
</dbReference>
<dbReference type="AlphaFoldDB" id="A0AAD6VVS0"/>
<evidence type="ECO:0000313" key="3">
    <source>
        <dbReference type="EMBL" id="KAJ7222131.1"/>
    </source>
</evidence>
<feature type="domain" description="DUF6534" evidence="2">
    <location>
        <begin position="168"/>
        <end position="253"/>
    </location>
</feature>
<dbReference type="Proteomes" id="UP001219525">
    <property type="component" value="Unassembled WGS sequence"/>
</dbReference>
<evidence type="ECO:0000259" key="2">
    <source>
        <dbReference type="Pfam" id="PF20152"/>
    </source>
</evidence>
<keyword evidence="1" id="KW-0472">Membrane</keyword>
<dbReference type="Pfam" id="PF20152">
    <property type="entry name" value="DUF6534"/>
    <property type="match status" value="1"/>
</dbReference>
<feature type="transmembrane region" description="Helical" evidence="1">
    <location>
        <begin position="122"/>
        <end position="145"/>
    </location>
</feature>
<evidence type="ECO:0000313" key="4">
    <source>
        <dbReference type="Proteomes" id="UP001219525"/>
    </source>
</evidence>
<keyword evidence="1" id="KW-1133">Transmembrane helix</keyword>
<reference evidence="3" key="1">
    <citation type="submission" date="2023-03" db="EMBL/GenBank/DDBJ databases">
        <title>Massive genome expansion in bonnet fungi (Mycena s.s.) driven by repeated elements and novel gene families across ecological guilds.</title>
        <authorList>
            <consortium name="Lawrence Berkeley National Laboratory"/>
            <person name="Harder C.B."/>
            <person name="Miyauchi S."/>
            <person name="Viragh M."/>
            <person name="Kuo A."/>
            <person name="Thoen E."/>
            <person name="Andreopoulos B."/>
            <person name="Lu D."/>
            <person name="Skrede I."/>
            <person name="Drula E."/>
            <person name="Henrissat B."/>
            <person name="Morin E."/>
            <person name="Kohler A."/>
            <person name="Barry K."/>
            <person name="LaButti K."/>
            <person name="Morin E."/>
            <person name="Salamov A."/>
            <person name="Lipzen A."/>
            <person name="Mereny Z."/>
            <person name="Hegedus B."/>
            <person name="Baldrian P."/>
            <person name="Stursova M."/>
            <person name="Weitz H."/>
            <person name="Taylor A."/>
            <person name="Grigoriev I.V."/>
            <person name="Nagy L.G."/>
            <person name="Martin F."/>
            <person name="Kauserud H."/>
        </authorList>
    </citation>
    <scope>NUCLEOTIDE SEQUENCE</scope>
    <source>
        <strain evidence="3">9144</strain>
    </source>
</reference>
<organism evidence="3 4">
    <name type="scientific">Mycena pura</name>
    <dbReference type="NCBI Taxonomy" id="153505"/>
    <lineage>
        <taxon>Eukaryota</taxon>
        <taxon>Fungi</taxon>
        <taxon>Dikarya</taxon>
        <taxon>Basidiomycota</taxon>
        <taxon>Agaricomycotina</taxon>
        <taxon>Agaricomycetes</taxon>
        <taxon>Agaricomycetidae</taxon>
        <taxon>Agaricales</taxon>
        <taxon>Marasmiineae</taxon>
        <taxon>Mycenaceae</taxon>
        <taxon>Mycena</taxon>
    </lineage>
</organism>
<dbReference type="InterPro" id="IPR045339">
    <property type="entry name" value="DUF6534"/>
</dbReference>
<accession>A0AAD6VVS0</accession>
<keyword evidence="1" id="KW-0812">Transmembrane</keyword>
<feature type="transmembrane region" description="Helical" evidence="1">
    <location>
        <begin position="18"/>
        <end position="38"/>
    </location>
</feature>
<feature type="transmembrane region" description="Helical" evidence="1">
    <location>
        <begin position="50"/>
        <end position="70"/>
    </location>
</feature>
<dbReference type="EMBL" id="JARJCW010000007">
    <property type="protein sequence ID" value="KAJ7222131.1"/>
    <property type="molecule type" value="Genomic_DNA"/>
</dbReference>
<feature type="transmembrane region" description="Helical" evidence="1">
    <location>
        <begin position="90"/>
        <end position="110"/>
    </location>
</feature>
<keyword evidence="4" id="KW-1185">Reference proteome</keyword>
<gene>
    <name evidence="3" type="ORF">GGX14DRAFT_540324</name>
</gene>
<sequence>MSANTIPPPHGTLGALEIGFIVSTFLFGMVTLQNFYYYRTFPQDSLALKTVVGVIWLLEVGHGWEGVYSISVTYYGQPQHIMEPPVTLEILPLFSSFPTLLVQWFFCLRIGRLSGHWHFARLLAFICAIPTAVTVVIVILFHWHHGFPALETGRGKVLMMIVQSMLPVTHIVLAAALCYSLWKFREPSEFTKSWTILDKILIWTVETTILVCISSFGYLILYLTRDDLAWSAFYIVHPKLLSNVMMASLNRRSTLREEIQITRTSRFAISDLALSSAGGQLELDITAMLVSSPRNILQRTHSEAEAGSLNRKTGGC</sequence>